<evidence type="ECO:0000313" key="1">
    <source>
        <dbReference type="EMBL" id="EOP36176.1"/>
    </source>
</evidence>
<dbReference type="PATRIC" id="fig|1053236.3.peg.4360"/>
<organism evidence="1 2">
    <name type="scientific">Bacillus cereus (strain VD146)</name>
    <dbReference type="NCBI Taxonomy" id="1053236"/>
    <lineage>
        <taxon>Bacteria</taxon>
        <taxon>Bacillati</taxon>
        <taxon>Bacillota</taxon>
        <taxon>Bacilli</taxon>
        <taxon>Bacillales</taxon>
        <taxon>Bacillaceae</taxon>
        <taxon>Bacillus</taxon>
        <taxon>Bacillus cereus group</taxon>
    </lineage>
</organism>
<comment type="caution">
    <text evidence="1">The sequence shown here is derived from an EMBL/GenBank/DDBJ whole genome shotgun (WGS) entry which is preliminary data.</text>
</comment>
<dbReference type="HOGENOM" id="CLU_062376_1_0_9"/>
<dbReference type="RefSeq" id="WP_016120692.1">
    <property type="nucleotide sequence ID" value="NZ_KB976677.1"/>
</dbReference>
<evidence type="ECO:0000313" key="2">
    <source>
        <dbReference type="Proteomes" id="UP000014020"/>
    </source>
</evidence>
<sequence>MTTIDILGSCVTRDAFKYDGENVFRINQYYARSSLISLYSKSVNVTLNDINLESNFQKRMVYNDLTNAFRKYIKNKTGDYLMIDFIDERMSILKSGDSYITRSREFINSKSNLKGTLLTGSEKLNKWKQSALIFSEEISKYYNGDKIILHKALWKEQYITKDGEIKTFEDKTIAENNELLMQYYSFIEENLKGIKVIELDDFNASEEHVWSLAPYHYQDEYYIEFMKQLKSLTKNN</sequence>
<dbReference type="Pfam" id="PF19786">
    <property type="entry name" value="DUF6270"/>
    <property type="match status" value="1"/>
</dbReference>
<proteinExistence type="predicted"/>
<accession>R8MPP2</accession>
<dbReference type="EMBL" id="AHFE01000054">
    <property type="protein sequence ID" value="EOP36176.1"/>
    <property type="molecule type" value="Genomic_DNA"/>
</dbReference>
<name>R8MPP2_BACCX</name>
<gene>
    <name evidence="1" type="ORF">IK1_02923</name>
</gene>
<dbReference type="InterPro" id="IPR046237">
    <property type="entry name" value="DUF6270"/>
</dbReference>
<dbReference type="Proteomes" id="UP000014020">
    <property type="component" value="Unassembled WGS sequence"/>
</dbReference>
<reference evidence="2" key="1">
    <citation type="submission" date="2012-12" db="EMBL/GenBank/DDBJ databases">
        <title>The genome sequence of Bacillus cereus VD146.</title>
        <authorList>
            <consortium name="The Broad Institute Genome Sequencing Platform"/>
            <consortium name="The Broad Institute Genome Sequencing Center for Infectious Disease"/>
            <person name="Feldgarden M."/>
            <person name="Van der Auwera G.A."/>
            <person name="Mahillon J."/>
            <person name="Duprez V."/>
            <person name="Timmery S."/>
            <person name="Mattelet C."/>
            <person name="Dierick K."/>
            <person name="Sun M."/>
            <person name="Yu Z."/>
            <person name="Zhu L."/>
            <person name="Hu X."/>
            <person name="Shank E.B."/>
            <person name="Swiecicka I."/>
            <person name="Hansen B.M."/>
            <person name="Andrup L."/>
            <person name="Walker B."/>
            <person name="Young S.K."/>
            <person name="Zeng Q."/>
            <person name="Gargeya S."/>
            <person name="Fitzgerald M."/>
            <person name="Haas B."/>
            <person name="Abouelleil A."/>
            <person name="Alvarado L."/>
            <person name="Arachchi H.M."/>
            <person name="Berlin A.M."/>
            <person name="Chapman S.B."/>
            <person name="Dewar J."/>
            <person name="Goldberg J."/>
            <person name="Griggs A."/>
            <person name="Gujja S."/>
            <person name="Hansen M."/>
            <person name="Howarth C."/>
            <person name="Imamovic A."/>
            <person name="Larimer J."/>
            <person name="McCowan C."/>
            <person name="Murphy C."/>
            <person name="Neiman D."/>
            <person name="Pearson M."/>
            <person name="Priest M."/>
            <person name="Roberts A."/>
            <person name="Saif S."/>
            <person name="Shea T."/>
            <person name="Sisk P."/>
            <person name="Sykes S."/>
            <person name="Wortman J."/>
            <person name="Nusbaum C."/>
            <person name="Birren B."/>
        </authorList>
    </citation>
    <scope>NUCLEOTIDE SEQUENCE [LARGE SCALE GENOMIC DNA]</scope>
    <source>
        <strain evidence="2">VD146</strain>
    </source>
</reference>
<protein>
    <submittedName>
        <fullName evidence="1">Uncharacterized protein</fullName>
    </submittedName>
</protein>
<dbReference type="AlphaFoldDB" id="R8MPP2"/>